<dbReference type="Proteomes" id="UP001338309">
    <property type="component" value="Unassembled WGS sequence"/>
</dbReference>
<evidence type="ECO:0000256" key="2">
    <source>
        <dbReference type="SAM" id="SignalP"/>
    </source>
</evidence>
<proteinExistence type="predicted"/>
<dbReference type="InterPro" id="IPR036779">
    <property type="entry name" value="LysM_dom_sf"/>
</dbReference>
<feature type="compositionally biased region" description="Polar residues" evidence="1">
    <location>
        <begin position="445"/>
        <end position="460"/>
    </location>
</feature>
<feature type="region of interest" description="Disordered" evidence="1">
    <location>
        <begin position="445"/>
        <end position="479"/>
    </location>
</feature>
<accession>A0ABQ6PM50</accession>
<evidence type="ECO:0000256" key="1">
    <source>
        <dbReference type="SAM" id="MobiDB-lite"/>
    </source>
</evidence>
<protein>
    <recommendedName>
        <fullName evidence="3">LysM domain-containing protein</fullName>
    </recommendedName>
</protein>
<keyword evidence="5" id="KW-1185">Reference proteome</keyword>
<dbReference type="SUPFAM" id="SSF54106">
    <property type="entry name" value="LysM domain"/>
    <property type="match status" value="2"/>
</dbReference>
<dbReference type="SMART" id="SM00257">
    <property type="entry name" value="LysM"/>
    <property type="match status" value="2"/>
</dbReference>
<sequence length="526" mass="58503">MTLRLPSLLFLTFFSTLGALWAQIPQVPSEMEFADLIVRINPQAKREIQLDVDALYRNPTYFKLKNDRVNLFMPIVERELRKQGAPDDLKYLVIQESGLIADAVSTSNAVGFWQFKQGTAEEVGLRVDGQIDERKNIVTSTQGAAKYLKKHQAVLDNWMTALVSYQMGLGGAKSYFGNQYSGKKVIEVDRNSHWYFKKYLAHKVAYEGQISVFASNQRLAEVQIQGPATFSTLAKRFGVSEDHLKEYNKWAVNGKVPAGSHTLFYIAAGSLPVEPAIVTTPEKKNSNTSTSSSSSAASSVYKQADSYPRISGNTTQAGKPNQIKVNDLDGVQASTATTQSQFADRVGLREKKLRKLNDLEPGARIETGKYYYTEKKKAKADVETHIVQPGETLWSISQKYGIRLASLKSKNRIRSDRELKAGMVLQLQEPRKRGEEIQIVPVKNPSSAPRTVIAQNNTPAPAQASPPPIKEEKTSSNPSYHVVNQGETLFAISRKYGITVEQLKSWNNIGSNNLISIGQKLVIFQP</sequence>
<reference evidence="4 5" key="1">
    <citation type="submission" date="2023-08" db="EMBL/GenBank/DDBJ databases">
        <title>Draft genome sequence of Algoriphagus confluentis.</title>
        <authorList>
            <person name="Takatani N."/>
            <person name="Hosokawa M."/>
            <person name="Sawabe T."/>
        </authorList>
    </citation>
    <scope>NUCLEOTIDE SEQUENCE [LARGE SCALE GENOMIC DNA]</scope>
    <source>
        <strain evidence="4 5">NBRC 111222</strain>
    </source>
</reference>
<evidence type="ECO:0000259" key="3">
    <source>
        <dbReference type="PROSITE" id="PS51782"/>
    </source>
</evidence>
<dbReference type="EMBL" id="BTPD01000005">
    <property type="protein sequence ID" value="GMQ29045.1"/>
    <property type="molecule type" value="Genomic_DNA"/>
</dbReference>
<dbReference type="Pfam" id="PF01476">
    <property type="entry name" value="LysM"/>
    <property type="match status" value="2"/>
</dbReference>
<dbReference type="CDD" id="cd16894">
    <property type="entry name" value="MltD-like"/>
    <property type="match status" value="1"/>
</dbReference>
<dbReference type="InterPro" id="IPR008258">
    <property type="entry name" value="Transglycosylase_SLT_dom_1"/>
</dbReference>
<dbReference type="PANTHER" id="PTHR33734:SF22">
    <property type="entry name" value="MEMBRANE-BOUND LYTIC MUREIN TRANSGLYCOSYLASE D"/>
    <property type="match status" value="1"/>
</dbReference>
<evidence type="ECO:0000313" key="4">
    <source>
        <dbReference type="EMBL" id="GMQ29045.1"/>
    </source>
</evidence>
<organism evidence="4 5">
    <name type="scientific">Algoriphagus confluentis</name>
    <dbReference type="NCBI Taxonomy" id="1697556"/>
    <lineage>
        <taxon>Bacteria</taxon>
        <taxon>Pseudomonadati</taxon>
        <taxon>Bacteroidota</taxon>
        <taxon>Cytophagia</taxon>
        <taxon>Cytophagales</taxon>
        <taxon>Cyclobacteriaceae</taxon>
        <taxon>Algoriphagus</taxon>
    </lineage>
</organism>
<gene>
    <name evidence="4" type="ORF">Aconfl_16880</name>
</gene>
<feature type="signal peptide" evidence="2">
    <location>
        <begin position="1"/>
        <end position="22"/>
    </location>
</feature>
<dbReference type="CDD" id="cd00118">
    <property type="entry name" value="LysM"/>
    <property type="match status" value="2"/>
</dbReference>
<dbReference type="Gene3D" id="3.10.350.10">
    <property type="entry name" value="LysM domain"/>
    <property type="match status" value="2"/>
</dbReference>
<dbReference type="InterPro" id="IPR023346">
    <property type="entry name" value="Lysozyme-like_dom_sf"/>
</dbReference>
<dbReference type="PROSITE" id="PS51782">
    <property type="entry name" value="LYSM"/>
    <property type="match status" value="2"/>
</dbReference>
<comment type="caution">
    <text evidence="4">The sequence shown here is derived from an EMBL/GenBank/DDBJ whole genome shotgun (WGS) entry which is preliminary data.</text>
</comment>
<dbReference type="Gene3D" id="1.10.530.10">
    <property type="match status" value="1"/>
</dbReference>
<feature type="domain" description="LysM" evidence="3">
    <location>
        <begin position="479"/>
        <end position="523"/>
    </location>
</feature>
<name>A0ABQ6PM50_9BACT</name>
<dbReference type="InterPro" id="IPR018392">
    <property type="entry name" value="LysM"/>
</dbReference>
<evidence type="ECO:0000313" key="5">
    <source>
        <dbReference type="Proteomes" id="UP001338309"/>
    </source>
</evidence>
<feature type="chain" id="PRO_5045316474" description="LysM domain-containing protein" evidence="2">
    <location>
        <begin position="23"/>
        <end position="526"/>
    </location>
</feature>
<dbReference type="RefSeq" id="WP_338223782.1">
    <property type="nucleotide sequence ID" value="NZ_BTPD01000005.1"/>
</dbReference>
<feature type="domain" description="LysM" evidence="3">
    <location>
        <begin position="383"/>
        <end position="427"/>
    </location>
</feature>
<dbReference type="SUPFAM" id="SSF53955">
    <property type="entry name" value="Lysozyme-like"/>
    <property type="match status" value="1"/>
</dbReference>
<dbReference type="Pfam" id="PF01464">
    <property type="entry name" value="SLT"/>
    <property type="match status" value="1"/>
</dbReference>
<keyword evidence="2" id="KW-0732">Signal</keyword>
<dbReference type="PANTHER" id="PTHR33734">
    <property type="entry name" value="LYSM DOMAIN-CONTAINING GPI-ANCHORED PROTEIN 2"/>
    <property type="match status" value="1"/>
</dbReference>